<accession>A0A370QS02</accession>
<reference evidence="2 3" key="1">
    <citation type="submission" date="2018-07" db="EMBL/GenBank/DDBJ databases">
        <title>Genomic Encyclopedia of Type Strains, Phase IV (KMG-IV): sequencing the most valuable type-strain genomes for metagenomic binning, comparative biology and taxonomic classification.</title>
        <authorList>
            <person name="Goeker M."/>
        </authorList>
    </citation>
    <scope>NUCLEOTIDE SEQUENCE [LARGE SCALE GENOMIC DNA]</scope>
    <source>
        <strain evidence="2 3">DSM 103736</strain>
    </source>
</reference>
<organism evidence="2 3">
    <name type="scientific">Enterobacillus tribolii</name>
    <dbReference type="NCBI Taxonomy" id="1487935"/>
    <lineage>
        <taxon>Bacteria</taxon>
        <taxon>Pseudomonadati</taxon>
        <taxon>Pseudomonadota</taxon>
        <taxon>Gammaproteobacteria</taxon>
        <taxon>Enterobacterales</taxon>
        <taxon>Hafniaceae</taxon>
        <taxon>Enterobacillus</taxon>
    </lineage>
</organism>
<feature type="chain" id="PRO_5017067241" evidence="1">
    <location>
        <begin position="22"/>
        <end position="153"/>
    </location>
</feature>
<evidence type="ECO:0000313" key="3">
    <source>
        <dbReference type="Proteomes" id="UP000254848"/>
    </source>
</evidence>
<keyword evidence="1" id="KW-0732">Signal</keyword>
<dbReference type="InterPro" id="IPR009468">
    <property type="entry name" value="DUF1090"/>
</dbReference>
<proteinExistence type="predicted"/>
<feature type="signal peptide" evidence="1">
    <location>
        <begin position="1"/>
        <end position="21"/>
    </location>
</feature>
<evidence type="ECO:0000256" key="1">
    <source>
        <dbReference type="SAM" id="SignalP"/>
    </source>
</evidence>
<dbReference type="RefSeq" id="WP_115458367.1">
    <property type="nucleotide sequence ID" value="NZ_QRAP01000004.1"/>
</dbReference>
<dbReference type="Pfam" id="PF06476">
    <property type="entry name" value="DUF1090"/>
    <property type="match status" value="1"/>
</dbReference>
<dbReference type="EMBL" id="QRAP01000004">
    <property type="protein sequence ID" value="RDK92039.1"/>
    <property type="molecule type" value="Genomic_DNA"/>
</dbReference>
<sequence length="153" mass="17155">MIKNMLICGVSLLLISGGANAGNAYYGCQKKLFNLEKQLDYAYAHHNVYRARGLERAIARVKAYCHTGNRPSYDGYTGATYDGYTGATNLHRYKDGYSLRKKIAKAELELKEAKMKGDPLKIAKRKGKVELLKEELRIVENNAYALSRAGEDE</sequence>
<dbReference type="AlphaFoldDB" id="A0A370QS02"/>
<evidence type="ECO:0000313" key="2">
    <source>
        <dbReference type="EMBL" id="RDK92039.1"/>
    </source>
</evidence>
<dbReference type="OrthoDB" id="8689941at2"/>
<keyword evidence="3" id="KW-1185">Reference proteome</keyword>
<gene>
    <name evidence="2" type="ORF">C8D90_104191</name>
</gene>
<protein>
    <submittedName>
        <fullName evidence="2">Uncharacterized protein DUF1090</fullName>
    </submittedName>
</protein>
<dbReference type="Proteomes" id="UP000254848">
    <property type="component" value="Unassembled WGS sequence"/>
</dbReference>
<name>A0A370QS02_9GAMM</name>
<comment type="caution">
    <text evidence="2">The sequence shown here is derived from an EMBL/GenBank/DDBJ whole genome shotgun (WGS) entry which is preliminary data.</text>
</comment>